<keyword evidence="9" id="KW-0472">Membrane</keyword>
<proteinExistence type="predicted"/>
<keyword evidence="12" id="KW-1185">Reference proteome</keyword>
<dbReference type="Proteomes" id="UP001597362">
    <property type="component" value="Unassembled WGS sequence"/>
</dbReference>
<dbReference type="Gene3D" id="3.40.50.300">
    <property type="entry name" value="P-loop containing nucleotide triphosphate hydrolases"/>
    <property type="match status" value="1"/>
</dbReference>
<dbReference type="PANTHER" id="PTHR42771:SF10">
    <property type="entry name" value="FERRICHROME TRANSPORT ATP-BINDING PROTEIN FHUC"/>
    <property type="match status" value="1"/>
</dbReference>
<dbReference type="InterPro" id="IPR003593">
    <property type="entry name" value="AAA+_ATPase"/>
</dbReference>
<reference evidence="12" key="1">
    <citation type="journal article" date="2019" name="Int. J. Syst. Evol. Microbiol.">
        <title>The Global Catalogue of Microorganisms (GCM) 10K type strain sequencing project: providing services to taxonomists for standard genome sequencing and annotation.</title>
        <authorList>
            <consortium name="The Broad Institute Genomics Platform"/>
            <consortium name="The Broad Institute Genome Sequencing Center for Infectious Disease"/>
            <person name="Wu L."/>
            <person name="Ma J."/>
        </authorList>
    </citation>
    <scope>NUCLEOTIDE SEQUENCE [LARGE SCALE GENOMIC DNA]</scope>
    <source>
        <strain evidence="12">GH52</strain>
    </source>
</reference>
<dbReference type="InterPro" id="IPR027417">
    <property type="entry name" value="P-loop_NTPase"/>
</dbReference>
<dbReference type="PROSITE" id="PS50893">
    <property type="entry name" value="ABC_TRANSPORTER_2"/>
    <property type="match status" value="1"/>
</dbReference>
<sequence>MNIENVSFSYSSKSKTLQQINATVEKGKITTIIGPNGSGKSTLLDVMSRHAIPNSGQIVLEGKSLQQFKPKQLAQQLAVVHQHNAAPADLTVEKLVSYGRIPYKQFLTNETSADHEAVEEALVRTNLIEKRKKRIAALSGGEKQRVWIAVALAQSTPYLFLDEPTTYLDLFYQYEILELVKSLNKQYQLTVVMVLHDMNQAVKYSDCVIAMKNGQVVVAGEPEQVINAETVKYIYGVDVIVRKDPEIGLYMVPVGLSGVTT</sequence>
<protein>
    <submittedName>
        <fullName evidence="11">ABC transporter ATP-binding protein</fullName>
    </submittedName>
</protein>
<evidence type="ECO:0000256" key="8">
    <source>
        <dbReference type="ARBA" id="ARBA00023065"/>
    </source>
</evidence>
<dbReference type="RefSeq" id="WP_377774869.1">
    <property type="nucleotide sequence ID" value="NZ_JBHUHO010000043.1"/>
</dbReference>
<name>A0ABW4YPM1_9BACL</name>
<feature type="domain" description="ABC transporter" evidence="10">
    <location>
        <begin position="1"/>
        <end position="238"/>
    </location>
</feature>
<comment type="caution">
    <text evidence="11">The sequence shown here is derived from an EMBL/GenBank/DDBJ whole genome shotgun (WGS) entry which is preliminary data.</text>
</comment>
<evidence type="ECO:0000256" key="6">
    <source>
        <dbReference type="ARBA" id="ARBA00022840"/>
    </source>
</evidence>
<evidence type="ECO:0000256" key="4">
    <source>
        <dbReference type="ARBA" id="ARBA00022496"/>
    </source>
</evidence>
<keyword evidence="2" id="KW-0813">Transport</keyword>
<comment type="subcellular location">
    <subcellularLocation>
        <location evidence="1">Cell membrane</location>
        <topology evidence="1">Peripheral membrane protein</topology>
    </subcellularLocation>
</comment>
<accession>A0ABW4YPM1</accession>
<evidence type="ECO:0000256" key="3">
    <source>
        <dbReference type="ARBA" id="ARBA00022475"/>
    </source>
</evidence>
<organism evidence="11 12">
    <name type="scientific">Paenibacillus yanchengensis</name>
    <dbReference type="NCBI Taxonomy" id="2035833"/>
    <lineage>
        <taxon>Bacteria</taxon>
        <taxon>Bacillati</taxon>
        <taxon>Bacillota</taxon>
        <taxon>Bacilli</taxon>
        <taxon>Bacillales</taxon>
        <taxon>Paenibacillaceae</taxon>
        <taxon>Paenibacillus</taxon>
    </lineage>
</organism>
<keyword evidence="8" id="KW-0406">Ion transport</keyword>
<dbReference type="PROSITE" id="PS00211">
    <property type="entry name" value="ABC_TRANSPORTER_1"/>
    <property type="match status" value="1"/>
</dbReference>
<evidence type="ECO:0000256" key="5">
    <source>
        <dbReference type="ARBA" id="ARBA00022741"/>
    </source>
</evidence>
<keyword evidence="3" id="KW-1003">Cell membrane</keyword>
<dbReference type="EMBL" id="JBHUHO010000043">
    <property type="protein sequence ID" value="MFD2117615.1"/>
    <property type="molecule type" value="Genomic_DNA"/>
</dbReference>
<dbReference type="InterPro" id="IPR051535">
    <property type="entry name" value="Siderophore_ABC-ATPase"/>
</dbReference>
<dbReference type="SUPFAM" id="SSF52540">
    <property type="entry name" value="P-loop containing nucleoside triphosphate hydrolases"/>
    <property type="match status" value="1"/>
</dbReference>
<keyword evidence="7" id="KW-0408">Iron</keyword>
<gene>
    <name evidence="11" type="ORF">ACFSJH_17945</name>
</gene>
<evidence type="ECO:0000256" key="7">
    <source>
        <dbReference type="ARBA" id="ARBA00023004"/>
    </source>
</evidence>
<dbReference type="Pfam" id="PF00005">
    <property type="entry name" value="ABC_tran"/>
    <property type="match status" value="1"/>
</dbReference>
<evidence type="ECO:0000259" key="10">
    <source>
        <dbReference type="PROSITE" id="PS50893"/>
    </source>
</evidence>
<evidence type="ECO:0000256" key="9">
    <source>
        <dbReference type="ARBA" id="ARBA00023136"/>
    </source>
</evidence>
<evidence type="ECO:0000313" key="12">
    <source>
        <dbReference type="Proteomes" id="UP001597362"/>
    </source>
</evidence>
<dbReference type="GO" id="GO:0005524">
    <property type="term" value="F:ATP binding"/>
    <property type="evidence" value="ECO:0007669"/>
    <property type="project" value="UniProtKB-KW"/>
</dbReference>
<dbReference type="CDD" id="cd03214">
    <property type="entry name" value="ABC_Iron-Siderophores_B12_Hemin"/>
    <property type="match status" value="1"/>
</dbReference>
<evidence type="ECO:0000256" key="1">
    <source>
        <dbReference type="ARBA" id="ARBA00004202"/>
    </source>
</evidence>
<keyword evidence="4" id="KW-0410">Iron transport</keyword>
<keyword evidence="5" id="KW-0547">Nucleotide-binding</keyword>
<evidence type="ECO:0000256" key="2">
    <source>
        <dbReference type="ARBA" id="ARBA00022448"/>
    </source>
</evidence>
<dbReference type="InterPro" id="IPR017871">
    <property type="entry name" value="ABC_transporter-like_CS"/>
</dbReference>
<keyword evidence="6 11" id="KW-0067">ATP-binding</keyword>
<dbReference type="PANTHER" id="PTHR42771">
    <property type="entry name" value="IRON(3+)-HYDROXAMATE IMPORT ATP-BINDING PROTEIN FHUC"/>
    <property type="match status" value="1"/>
</dbReference>
<evidence type="ECO:0000313" key="11">
    <source>
        <dbReference type="EMBL" id="MFD2117615.1"/>
    </source>
</evidence>
<dbReference type="SMART" id="SM00382">
    <property type="entry name" value="AAA"/>
    <property type="match status" value="1"/>
</dbReference>
<dbReference type="InterPro" id="IPR003439">
    <property type="entry name" value="ABC_transporter-like_ATP-bd"/>
</dbReference>